<feature type="transmembrane region" description="Helical" evidence="6">
    <location>
        <begin position="493"/>
        <end position="512"/>
    </location>
</feature>
<evidence type="ECO:0000256" key="4">
    <source>
        <dbReference type="ARBA" id="ARBA00022989"/>
    </source>
</evidence>
<dbReference type="InterPro" id="IPR036259">
    <property type="entry name" value="MFS_trans_sf"/>
</dbReference>
<feature type="transmembrane region" description="Helical" evidence="6">
    <location>
        <begin position="41"/>
        <end position="61"/>
    </location>
</feature>
<feature type="transmembrane region" description="Helical" evidence="6">
    <location>
        <begin position="160"/>
        <end position="180"/>
    </location>
</feature>
<evidence type="ECO:0000256" key="2">
    <source>
        <dbReference type="ARBA" id="ARBA00022448"/>
    </source>
</evidence>
<evidence type="ECO:0000256" key="3">
    <source>
        <dbReference type="ARBA" id="ARBA00022692"/>
    </source>
</evidence>
<feature type="transmembrane region" description="Helical" evidence="6">
    <location>
        <begin position="278"/>
        <end position="299"/>
    </location>
</feature>
<dbReference type="InterPro" id="IPR020846">
    <property type="entry name" value="MFS_dom"/>
</dbReference>
<name>A0ABT8J1V9_9MICO</name>
<evidence type="ECO:0000256" key="1">
    <source>
        <dbReference type="ARBA" id="ARBA00004651"/>
    </source>
</evidence>
<dbReference type="PRINTS" id="PR01036">
    <property type="entry name" value="TCRTETB"/>
</dbReference>
<feature type="transmembrane region" description="Helical" evidence="6">
    <location>
        <begin position="7"/>
        <end position="29"/>
    </location>
</feature>
<dbReference type="Proteomes" id="UP001174210">
    <property type="component" value="Unassembled WGS sequence"/>
</dbReference>
<evidence type="ECO:0000313" key="9">
    <source>
        <dbReference type="Proteomes" id="UP001174210"/>
    </source>
</evidence>
<sequence length="530" mass="55164">MAERWGAVTVLGAAQFVMVLDSTVMNVSISTVVRDLHTTIAAMQTTITFYTLTMAAFMLLGAKLGDIWGRRRALIIGSIVYAVGSGTTALSPNIVVLFVGWSVVEGLGAVLVIPAIAALIADNYSGHARVTAFAVIGAASGVAVAVGPLIGGFLTTYASWRYVFAGEVVIMAIVLMFSGLVHDSGQRERVRIDALSVLLSALGLVLVVWGLLQTKVWGWLLPNTDVTVLGLSPVPFLVSGGAVVLWLFFLRQRALIRRGRPPLLDPSLLRITQLRAGVGSLGLQYTVTAGLFFVVPMYLQLTLGLDALSTGLKIFPLSIALVLFSILGTVLAKRVAPRRIARIGQLALVGASLVLLAAVDPQLDSWSFGVGMFVAGAALGLLASQLGNVTMSSVGPDQLSEAGGIQGVFQNLGSSLGTAVVGSVMIAALSTSFAGAVAASELPQDVQTQVQQETQHGVGVVAVSEVPKIASDHGLSSSDSATLQNLYSESQLAALRLSFATIALISCGALFFSRNLPKTVPTGEPVAAAK</sequence>
<evidence type="ECO:0000313" key="8">
    <source>
        <dbReference type="EMBL" id="MDN4599075.1"/>
    </source>
</evidence>
<feature type="transmembrane region" description="Helical" evidence="6">
    <location>
        <begin position="365"/>
        <end position="383"/>
    </location>
</feature>
<feature type="transmembrane region" description="Helical" evidence="6">
    <location>
        <begin position="311"/>
        <end position="331"/>
    </location>
</feature>
<keyword evidence="3 6" id="KW-0812">Transmembrane</keyword>
<dbReference type="SUPFAM" id="SSF103473">
    <property type="entry name" value="MFS general substrate transporter"/>
    <property type="match status" value="1"/>
</dbReference>
<proteinExistence type="predicted"/>
<dbReference type="InterPro" id="IPR011701">
    <property type="entry name" value="MFS"/>
</dbReference>
<feature type="transmembrane region" description="Helical" evidence="6">
    <location>
        <begin position="98"/>
        <end position="120"/>
    </location>
</feature>
<dbReference type="PANTHER" id="PTHR42718:SF9">
    <property type="entry name" value="MAJOR FACILITATOR SUPERFAMILY MULTIDRUG TRANSPORTER MFSC"/>
    <property type="match status" value="1"/>
</dbReference>
<keyword evidence="2" id="KW-0813">Transport</keyword>
<keyword evidence="9" id="KW-1185">Reference proteome</keyword>
<organism evidence="8 9">
    <name type="scientific">Leifsonia virtsii</name>
    <dbReference type="NCBI Taxonomy" id="3035915"/>
    <lineage>
        <taxon>Bacteria</taxon>
        <taxon>Bacillati</taxon>
        <taxon>Actinomycetota</taxon>
        <taxon>Actinomycetes</taxon>
        <taxon>Micrococcales</taxon>
        <taxon>Microbacteriaceae</taxon>
        <taxon>Leifsonia</taxon>
    </lineage>
</organism>
<keyword evidence="5 6" id="KW-0472">Membrane</keyword>
<feature type="transmembrane region" description="Helical" evidence="6">
    <location>
        <begin position="232"/>
        <end position="250"/>
    </location>
</feature>
<dbReference type="Gene3D" id="1.20.1250.20">
    <property type="entry name" value="MFS general substrate transporter like domains"/>
    <property type="match status" value="1"/>
</dbReference>
<evidence type="ECO:0000256" key="6">
    <source>
        <dbReference type="SAM" id="Phobius"/>
    </source>
</evidence>
<dbReference type="RefSeq" id="WP_301220420.1">
    <property type="nucleotide sequence ID" value="NZ_JAROCB010000005.1"/>
</dbReference>
<gene>
    <name evidence="8" type="ORF">P5G59_18130</name>
</gene>
<dbReference type="EMBL" id="JAROCB010000005">
    <property type="protein sequence ID" value="MDN4599075.1"/>
    <property type="molecule type" value="Genomic_DNA"/>
</dbReference>
<dbReference type="Gene3D" id="1.20.1720.10">
    <property type="entry name" value="Multidrug resistance protein D"/>
    <property type="match status" value="1"/>
</dbReference>
<comment type="subcellular location">
    <subcellularLocation>
        <location evidence="1">Cell membrane</location>
        <topology evidence="1">Multi-pass membrane protein</topology>
    </subcellularLocation>
</comment>
<accession>A0ABT8J1V9</accession>
<feature type="transmembrane region" description="Helical" evidence="6">
    <location>
        <begin position="132"/>
        <end position="154"/>
    </location>
</feature>
<dbReference type="Pfam" id="PF07690">
    <property type="entry name" value="MFS_1"/>
    <property type="match status" value="1"/>
</dbReference>
<dbReference type="CDD" id="cd17321">
    <property type="entry name" value="MFS_MMR_MDR_like"/>
    <property type="match status" value="1"/>
</dbReference>
<protein>
    <submittedName>
        <fullName evidence="8">MFS transporter</fullName>
    </submittedName>
</protein>
<feature type="transmembrane region" description="Helical" evidence="6">
    <location>
        <begin position="192"/>
        <end position="212"/>
    </location>
</feature>
<comment type="caution">
    <text evidence="8">The sequence shown here is derived from an EMBL/GenBank/DDBJ whole genome shotgun (WGS) entry which is preliminary data.</text>
</comment>
<dbReference type="PROSITE" id="PS50850">
    <property type="entry name" value="MFS"/>
    <property type="match status" value="1"/>
</dbReference>
<evidence type="ECO:0000256" key="5">
    <source>
        <dbReference type="ARBA" id="ARBA00023136"/>
    </source>
</evidence>
<reference evidence="8" key="1">
    <citation type="submission" date="2023-03" db="EMBL/GenBank/DDBJ databases">
        <title>MT1 and MT2 Draft Genomes of Novel Species.</title>
        <authorList>
            <person name="Venkateswaran K."/>
        </authorList>
    </citation>
    <scope>NUCLEOTIDE SEQUENCE</scope>
    <source>
        <strain evidence="8">F6_8S_P_1A</strain>
    </source>
</reference>
<keyword evidence="4 6" id="KW-1133">Transmembrane helix</keyword>
<feature type="transmembrane region" description="Helical" evidence="6">
    <location>
        <begin position="343"/>
        <end position="359"/>
    </location>
</feature>
<dbReference type="PANTHER" id="PTHR42718">
    <property type="entry name" value="MAJOR FACILITATOR SUPERFAMILY MULTIDRUG TRANSPORTER MFSC"/>
    <property type="match status" value="1"/>
</dbReference>
<feature type="domain" description="Major facilitator superfamily (MFS) profile" evidence="7">
    <location>
        <begin position="7"/>
        <end position="455"/>
    </location>
</feature>
<evidence type="ECO:0000259" key="7">
    <source>
        <dbReference type="PROSITE" id="PS50850"/>
    </source>
</evidence>
<feature type="transmembrane region" description="Helical" evidence="6">
    <location>
        <begin position="73"/>
        <end position="92"/>
    </location>
</feature>